<evidence type="ECO:0000256" key="6">
    <source>
        <dbReference type="ARBA" id="ARBA00023136"/>
    </source>
</evidence>
<accession>A0A813UN89</accession>
<keyword evidence="5 8" id="KW-1133">Transmembrane helix</keyword>
<dbReference type="GO" id="GO:0005975">
    <property type="term" value="P:carbohydrate metabolic process"/>
    <property type="evidence" value="ECO:0007669"/>
    <property type="project" value="InterPro"/>
</dbReference>
<feature type="transmembrane region" description="Helical" evidence="8">
    <location>
        <begin position="325"/>
        <end position="345"/>
    </location>
</feature>
<dbReference type="InterPro" id="IPR003610">
    <property type="entry name" value="CBM5/12"/>
</dbReference>
<evidence type="ECO:0000313" key="10">
    <source>
        <dbReference type="EMBL" id="CAF0825050.1"/>
    </source>
</evidence>
<reference evidence="10" key="1">
    <citation type="submission" date="2021-02" db="EMBL/GenBank/DDBJ databases">
        <authorList>
            <person name="Nowell W R."/>
        </authorList>
    </citation>
    <scope>NUCLEOTIDE SEQUENCE</scope>
</reference>
<dbReference type="InterPro" id="IPR004840">
    <property type="entry name" value="Amino_acid_permease_CS"/>
</dbReference>
<protein>
    <recommendedName>
        <fullName evidence="9">Chitin-binding type-3 domain-containing protein</fullName>
    </recommendedName>
</protein>
<feature type="transmembrane region" description="Helical" evidence="8">
    <location>
        <begin position="127"/>
        <end position="153"/>
    </location>
</feature>
<keyword evidence="2" id="KW-0813">Transport</keyword>
<dbReference type="Gene3D" id="2.10.10.20">
    <property type="entry name" value="Carbohydrate-binding module superfamily 5/12"/>
    <property type="match status" value="1"/>
</dbReference>
<feature type="transmembrane region" description="Helical" evidence="8">
    <location>
        <begin position="442"/>
        <end position="464"/>
    </location>
</feature>
<dbReference type="GO" id="GO:0005576">
    <property type="term" value="C:extracellular region"/>
    <property type="evidence" value="ECO:0007669"/>
    <property type="project" value="InterPro"/>
</dbReference>
<dbReference type="GO" id="GO:0022857">
    <property type="term" value="F:transmembrane transporter activity"/>
    <property type="evidence" value="ECO:0007669"/>
    <property type="project" value="InterPro"/>
</dbReference>
<dbReference type="PANTHER" id="PTHR45649:SF26">
    <property type="entry name" value="OS04G0435100 PROTEIN"/>
    <property type="match status" value="1"/>
</dbReference>
<evidence type="ECO:0000256" key="1">
    <source>
        <dbReference type="ARBA" id="ARBA00004141"/>
    </source>
</evidence>
<dbReference type="Gene3D" id="1.20.1740.10">
    <property type="entry name" value="Amino acid/polyamine transporter I"/>
    <property type="match status" value="1"/>
</dbReference>
<proteinExistence type="predicted"/>
<gene>
    <name evidence="10" type="ORF">SEV965_LOCUS1819</name>
</gene>
<feature type="transmembrane region" description="Helical" evidence="8">
    <location>
        <begin position="42"/>
        <end position="64"/>
    </location>
</feature>
<dbReference type="AlphaFoldDB" id="A0A813UN89"/>
<evidence type="ECO:0000256" key="5">
    <source>
        <dbReference type="ARBA" id="ARBA00022989"/>
    </source>
</evidence>
<dbReference type="InterPro" id="IPR036573">
    <property type="entry name" value="CBM_sf_5/12"/>
</dbReference>
<dbReference type="InterPro" id="IPR002293">
    <property type="entry name" value="AA/rel_permease1"/>
</dbReference>
<feature type="transmembrane region" description="Helical" evidence="8">
    <location>
        <begin position="188"/>
        <end position="210"/>
    </location>
</feature>
<dbReference type="SUPFAM" id="SSF51055">
    <property type="entry name" value="Carbohydrate binding domain"/>
    <property type="match status" value="1"/>
</dbReference>
<evidence type="ECO:0000256" key="3">
    <source>
        <dbReference type="ARBA" id="ARBA00022692"/>
    </source>
</evidence>
<keyword evidence="3 8" id="KW-0812">Transmembrane</keyword>
<dbReference type="Pfam" id="PF13520">
    <property type="entry name" value="AA_permease_2"/>
    <property type="match status" value="1"/>
</dbReference>
<comment type="caution">
    <text evidence="10">The sequence shown here is derived from an EMBL/GenBank/DDBJ whole genome shotgun (WGS) entry which is preliminary data.</text>
</comment>
<dbReference type="GO" id="GO:0016020">
    <property type="term" value="C:membrane"/>
    <property type="evidence" value="ECO:0007669"/>
    <property type="project" value="UniProtKB-SubCell"/>
</dbReference>
<feature type="compositionally biased region" description="Low complexity" evidence="7">
    <location>
        <begin position="708"/>
        <end position="723"/>
    </location>
</feature>
<feature type="transmembrane region" description="Helical" evidence="8">
    <location>
        <begin position="165"/>
        <end position="182"/>
    </location>
</feature>
<dbReference type="GO" id="GO:0006865">
    <property type="term" value="P:amino acid transport"/>
    <property type="evidence" value="ECO:0007669"/>
    <property type="project" value="InterPro"/>
</dbReference>
<dbReference type="CDD" id="cd12214">
    <property type="entry name" value="ChiA1_BD"/>
    <property type="match status" value="1"/>
</dbReference>
<dbReference type="GO" id="GO:0004553">
    <property type="term" value="F:hydrolase activity, hydrolyzing O-glycosyl compounds"/>
    <property type="evidence" value="ECO:0007669"/>
    <property type="project" value="InterPro"/>
</dbReference>
<dbReference type="Proteomes" id="UP000663889">
    <property type="component" value="Unassembled WGS sequence"/>
</dbReference>
<feature type="transmembrane region" description="Helical" evidence="8">
    <location>
        <begin position="400"/>
        <end position="421"/>
    </location>
</feature>
<name>A0A813UN89_9BILA</name>
<keyword evidence="4" id="KW-0378">Hydrolase</keyword>
<feature type="domain" description="Chitin-binding type-3" evidence="9">
    <location>
        <begin position="724"/>
        <end position="754"/>
    </location>
</feature>
<sequence>MLTNDSTLFKMILNTLDFDVLRLQSLGYKQELTRAFTRLTNYGMSLSVISVTSGLSSLFSYGMITGGPVVMIWGWLIVCFFTLFIVFGMAEICSAYPTSGGLYYWTGILVPQRHKALVSWFTGWFNLIGQFTITTAIDFSLAMLIASVISLSLNFQWSPERYHIILIYLIIIISHGICNSLGIRFLSWLIYISTWWQLLAPIIVSLALLIGAKSGHQSIKFVFTEFKNETGWTNKIYVILMGLLPAHYVLTGYNASAHITEETKQADKASPWGMINAILVSIVIGWIFLIAFFFGIHDYETTIRTSTGFPIIQILLDNFNNELTLFFMCLLLIACWFSGLASVTTNSRMIYAFSRDNAMPGSCWWHIIHPRLSCPLNAVWLSCFIAFLLALPYLGNTTTFVVITSLSTVCLYISYILPIVCKLLYPNAFLRGPFHLGIFSKFINIIALLWVCLIIVLFVLPTIYPITAVTMNYASVGVGIVYYPVARSSGWLVDQSFKQCCTYSNHMEMFCGGTQLQWNVHRGKCSICGEPYDKPAKLFEKGGAMYTGKIVKTYNQGQQIDVTVVLTANHKGHFEFRLCNVDSNPNSDATQECLDRRVLKIAGTDSTRFRDVDKYGSEAITVRVQLPSDVACRHCVFQWKYTTGNSWGTDPTTGQSGLGMGIENETFMGCSDISIVGNGSPTEIIPPIIIPPSDPETTARPTIAQPETTTNSPPSSGSTTWSSNGVQYKTNDIVLYHGKRFQCVVGHTSFSGAEPGILTWAWWKSID</sequence>
<feature type="transmembrane region" description="Helical" evidence="8">
    <location>
        <begin position="274"/>
        <end position="296"/>
    </location>
</feature>
<dbReference type="GO" id="GO:0030246">
    <property type="term" value="F:carbohydrate binding"/>
    <property type="evidence" value="ECO:0007669"/>
    <property type="project" value="InterPro"/>
</dbReference>
<keyword evidence="6 8" id="KW-0472">Membrane</keyword>
<evidence type="ECO:0000256" key="8">
    <source>
        <dbReference type="SAM" id="Phobius"/>
    </source>
</evidence>
<dbReference type="Pfam" id="PF02839">
    <property type="entry name" value="CBM_5_12"/>
    <property type="match status" value="1"/>
</dbReference>
<dbReference type="PROSITE" id="PS00218">
    <property type="entry name" value="AMINO_ACID_PERMEASE_1"/>
    <property type="match status" value="1"/>
</dbReference>
<feature type="transmembrane region" description="Helical" evidence="8">
    <location>
        <begin position="70"/>
        <end position="90"/>
    </location>
</feature>
<evidence type="ECO:0000313" key="11">
    <source>
        <dbReference type="Proteomes" id="UP000663889"/>
    </source>
</evidence>
<dbReference type="EMBL" id="CAJNOU010000037">
    <property type="protein sequence ID" value="CAF0825050.1"/>
    <property type="molecule type" value="Genomic_DNA"/>
</dbReference>
<evidence type="ECO:0000259" key="9">
    <source>
        <dbReference type="Pfam" id="PF02839"/>
    </source>
</evidence>
<feature type="transmembrane region" description="Helical" evidence="8">
    <location>
        <begin position="374"/>
        <end position="394"/>
    </location>
</feature>
<feature type="region of interest" description="Disordered" evidence="7">
    <location>
        <begin position="692"/>
        <end position="723"/>
    </location>
</feature>
<evidence type="ECO:0000256" key="4">
    <source>
        <dbReference type="ARBA" id="ARBA00022801"/>
    </source>
</evidence>
<evidence type="ECO:0000256" key="7">
    <source>
        <dbReference type="SAM" id="MobiDB-lite"/>
    </source>
</evidence>
<organism evidence="10 11">
    <name type="scientific">Rotaria sordida</name>
    <dbReference type="NCBI Taxonomy" id="392033"/>
    <lineage>
        <taxon>Eukaryota</taxon>
        <taxon>Metazoa</taxon>
        <taxon>Spiralia</taxon>
        <taxon>Gnathifera</taxon>
        <taxon>Rotifera</taxon>
        <taxon>Eurotatoria</taxon>
        <taxon>Bdelloidea</taxon>
        <taxon>Philodinida</taxon>
        <taxon>Philodinidae</taxon>
        <taxon>Rotaria</taxon>
    </lineage>
</organism>
<dbReference type="PANTHER" id="PTHR45649">
    <property type="entry name" value="AMINO-ACID PERMEASE BAT1"/>
    <property type="match status" value="1"/>
</dbReference>
<evidence type="ECO:0000256" key="2">
    <source>
        <dbReference type="ARBA" id="ARBA00022448"/>
    </source>
</evidence>
<comment type="subcellular location">
    <subcellularLocation>
        <location evidence="1">Membrane</location>
        <topology evidence="1">Multi-pass membrane protein</topology>
    </subcellularLocation>
</comment>